<dbReference type="PANTHER" id="PTHR43775">
    <property type="entry name" value="FATTY ACID SYNTHASE"/>
    <property type="match status" value="1"/>
</dbReference>
<protein>
    <recommendedName>
        <fullName evidence="4">Carrier domain-containing protein</fullName>
    </recommendedName>
</protein>
<dbReference type="EMBL" id="CVQI01007114">
    <property type="protein sequence ID" value="CRK16567.1"/>
    <property type="molecule type" value="Genomic_DNA"/>
</dbReference>
<accession>A0A0G4L3G9</accession>
<feature type="non-terminal residue" evidence="5">
    <location>
        <position position="200"/>
    </location>
</feature>
<dbReference type="AlphaFoldDB" id="A0A0G4L3G9"/>
<dbReference type="InterPro" id="IPR009081">
    <property type="entry name" value="PP-bd_ACP"/>
</dbReference>
<dbReference type="SUPFAM" id="SSF47336">
    <property type="entry name" value="ACP-like"/>
    <property type="match status" value="1"/>
</dbReference>
<dbReference type="Pfam" id="PF00698">
    <property type="entry name" value="Acyl_transf_1"/>
    <property type="match status" value="1"/>
</dbReference>
<dbReference type="SUPFAM" id="SSF52151">
    <property type="entry name" value="FabD/lysophospholipase-like"/>
    <property type="match status" value="1"/>
</dbReference>
<dbReference type="Proteomes" id="UP000045706">
    <property type="component" value="Unassembled WGS sequence"/>
</dbReference>
<dbReference type="GO" id="GO:0031177">
    <property type="term" value="F:phosphopantetheine binding"/>
    <property type="evidence" value="ECO:0007669"/>
    <property type="project" value="InterPro"/>
</dbReference>
<dbReference type="PROSITE" id="PS50075">
    <property type="entry name" value="CARRIER"/>
    <property type="match status" value="1"/>
</dbReference>
<dbReference type="InterPro" id="IPR001227">
    <property type="entry name" value="Ac_transferase_dom_sf"/>
</dbReference>
<proteinExistence type="predicted"/>
<dbReference type="Gene3D" id="3.40.366.10">
    <property type="entry name" value="Malonyl-Coenzyme A Acyl Carrier Protein, domain 2"/>
    <property type="match status" value="1"/>
</dbReference>
<evidence type="ECO:0000256" key="2">
    <source>
        <dbReference type="ARBA" id="ARBA00022553"/>
    </source>
</evidence>
<dbReference type="InterPro" id="IPR050091">
    <property type="entry name" value="PKS_NRPS_Biosynth_Enz"/>
</dbReference>
<dbReference type="InterPro" id="IPR036736">
    <property type="entry name" value="ACP-like_sf"/>
</dbReference>
<organism evidence="5 6">
    <name type="scientific">Verticillium longisporum</name>
    <name type="common">Verticillium dahliae var. longisporum</name>
    <dbReference type="NCBI Taxonomy" id="100787"/>
    <lineage>
        <taxon>Eukaryota</taxon>
        <taxon>Fungi</taxon>
        <taxon>Dikarya</taxon>
        <taxon>Ascomycota</taxon>
        <taxon>Pezizomycotina</taxon>
        <taxon>Sordariomycetes</taxon>
        <taxon>Hypocreomycetidae</taxon>
        <taxon>Glomerellales</taxon>
        <taxon>Plectosphaerellaceae</taxon>
        <taxon>Verticillium</taxon>
    </lineage>
</organism>
<reference evidence="6" key="1">
    <citation type="submission" date="2015-05" db="EMBL/GenBank/DDBJ databases">
        <authorList>
            <person name="Fogelqvist Johan"/>
        </authorList>
    </citation>
    <scope>NUCLEOTIDE SEQUENCE [LARGE SCALE GENOMIC DNA]</scope>
</reference>
<evidence type="ECO:0000256" key="1">
    <source>
        <dbReference type="ARBA" id="ARBA00022450"/>
    </source>
</evidence>
<evidence type="ECO:0000313" key="6">
    <source>
        <dbReference type="Proteomes" id="UP000045706"/>
    </source>
</evidence>
<dbReference type="InterPro" id="IPR020806">
    <property type="entry name" value="PKS_PP-bd"/>
</dbReference>
<dbReference type="SMART" id="SM00827">
    <property type="entry name" value="PKS_AT"/>
    <property type="match status" value="1"/>
</dbReference>
<dbReference type="InterPro" id="IPR014043">
    <property type="entry name" value="Acyl_transferase_dom"/>
</dbReference>
<keyword evidence="3" id="KW-0808">Transferase</keyword>
<evidence type="ECO:0000259" key="4">
    <source>
        <dbReference type="PROSITE" id="PS50075"/>
    </source>
</evidence>
<keyword evidence="1" id="KW-0596">Phosphopantetheine</keyword>
<gene>
    <name evidence="5" type="ORF">BN1723_017481</name>
</gene>
<dbReference type="GO" id="GO:0004312">
    <property type="term" value="F:fatty acid synthase activity"/>
    <property type="evidence" value="ECO:0007669"/>
    <property type="project" value="TreeGrafter"/>
</dbReference>
<sequence length="200" mass="21641">MGRELFEQYPIYAAAIARADDCLRAFGADWSLVEELNRDAKTSKVSEAHISQPSCTAVQLALTDLLTAWGIRPTAVVGHSSGEIGAAYAAGVISFEAAMSVAYHRGRMIPVLKQRFPDLKGAMMAADAEAVVCAGLVDKIAAVLMMEPEELDVTRSLSHYPLDSLVAIEIRNFITRELEANMQVLELLSSGSIQTLTRTV</sequence>
<dbReference type="GO" id="GO:0044550">
    <property type="term" value="P:secondary metabolite biosynthetic process"/>
    <property type="evidence" value="ECO:0007669"/>
    <property type="project" value="TreeGrafter"/>
</dbReference>
<feature type="domain" description="Carrier" evidence="4">
    <location>
        <begin position="127"/>
        <end position="200"/>
    </location>
</feature>
<dbReference type="GO" id="GO:0006633">
    <property type="term" value="P:fatty acid biosynthetic process"/>
    <property type="evidence" value="ECO:0007669"/>
    <property type="project" value="TreeGrafter"/>
</dbReference>
<name>A0A0G4L3G9_VERLO</name>
<evidence type="ECO:0000256" key="3">
    <source>
        <dbReference type="ARBA" id="ARBA00022679"/>
    </source>
</evidence>
<evidence type="ECO:0000313" key="5">
    <source>
        <dbReference type="EMBL" id="CRK16567.1"/>
    </source>
</evidence>
<dbReference type="PANTHER" id="PTHR43775:SF13">
    <property type="entry name" value="POLYKETIDE SYNTHASE 1"/>
    <property type="match status" value="1"/>
</dbReference>
<dbReference type="SMART" id="SM00823">
    <property type="entry name" value="PKS_PP"/>
    <property type="match status" value="1"/>
</dbReference>
<keyword evidence="2" id="KW-0597">Phosphoprotein</keyword>
<dbReference type="InterPro" id="IPR016035">
    <property type="entry name" value="Acyl_Trfase/lysoPLipase"/>
</dbReference>